<keyword evidence="7" id="KW-0408">Iron</keyword>
<keyword evidence="4" id="KW-0349">Heme</keyword>
<keyword evidence="5" id="KW-0479">Metal-binding</keyword>
<name>A0AAD9Y8V1_COLKA</name>
<keyword evidence="9" id="KW-1133">Transmembrane helix</keyword>
<comment type="subcellular location">
    <subcellularLocation>
        <location evidence="2">Membrane</location>
        <topology evidence="2">Single-pass membrane protein</topology>
    </subcellularLocation>
</comment>
<dbReference type="EMBL" id="VYYT01000255">
    <property type="protein sequence ID" value="KAK2752227.1"/>
    <property type="molecule type" value="Genomic_DNA"/>
</dbReference>
<dbReference type="GO" id="GO:0046872">
    <property type="term" value="F:metal ion binding"/>
    <property type="evidence" value="ECO:0007669"/>
    <property type="project" value="UniProtKB-KW"/>
</dbReference>
<dbReference type="GO" id="GO:0004497">
    <property type="term" value="F:monooxygenase activity"/>
    <property type="evidence" value="ECO:0007669"/>
    <property type="project" value="UniProtKB-KW"/>
</dbReference>
<keyword evidence="11" id="KW-1185">Reference proteome</keyword>
<keyword evidence="8" id="KW-0503">Monooxygenase</keyword>
<accession>A0AAD9Y8V1</accession>
<evidence type="ECO:0000256" key="8">
    <source>
        <dbReference type="ARBA" id="ARBA00023033"/>
    </source>
</evidence>
<evidence type="ECO:0000256" key="9">
    <source>
        <dbReference type="SAM" id="Phobius"/>
    </source>
</evidence>
<dbReference type="PANTHER" id="PTHR46206:SF6">
    <property type="entry name" value="CYTOCHROME P450 MONOOXYGENASE AN1598-RELATED"/>
    <property type="match status" value="1"/>
</dbReference>
<dbReference type="PANTHER" id="PTHR46206">
    <property type="entry name" value="CYTOCHROME P450"/>
    <property type="match status" value="1"/>
</dbReference>
<sequence>MRIGFLHLSILLMGFRLVYLLGVGSLLSLLLVWIFAKKPSELDAPLLANDSGDFLQIMKKGYVEYRDRLFKIPTSNKPMVIVPTHLLDDLKAYPEDTISFRREMYDRYLGQYTSIASNSSAMIHSVKFDLTKNIGNLIPLMQEEISYAMDNFMSGYTPAEGWTRVPIYALSTRVIAMVSGRVFVGLPLSRDEEW</sequence>
<keyword evidence="6" id="KW-0560">Oxidoreductase</keyword>
<evidence type="ECO:0000256" key="7">
    <source>
        <dbReference type="ARBA" id="ARBA00023004"/>
    </source>
</evidence>
<gene>
    <name evidence="10" type="ORF">CKAH01_17761</name>
</gene>
<evidence type="ECO:0000313" key="11">
    <source>
        <dbReference type="Proteomes" id="UP001281614"/>
    </source>
</evidence>
<evidence type="ECO:0000313" key="10">
    <source>
        <dbReference type="EMBL" id="KAK2752227.1"/>
    </source>
</evidence>
<feature type="transmembrane region" description="Helical" evidence="9">
    <location>
        <begin position="12"/>
        <end position="36"/>
    </location>
</feature>
<dbReference type="Proteomes" id="UP001281614">
    <property type="component" value="Unassembled WGS sequence"/>
</dbReference>
<evidence type="ECO:0000256" key="3">
    <source>
        <dbReference type="ARBA" id="ARBA00010617"/>
    </source>
</evidence>
<keyword evidence="9" id="KW-0812">Transmembrane</keyword>
<comment type="similarity">
    <text evidence="3">Belongs to the cytochrome P450 family.</text>
</comment>
<reference evidence="10" key="1">
    <citation type="submission" date="2023-02" db="EMBL/GenBank/DDBJ databases">
        <title>Colletotrichum kahawae CIFC_Que2 genome sequencing and assembly.</title>
        <authorList>
            <person name="Baroncelli R."/>
        </authorList>
    </citation>
    <scope>NUCLEOTIDE SEQUENCE</scope>
    <source>
        <strain evidence="10">CIFC_Que2</strain>
    </source>
</reference>
<comment type="cofactor">
    <cofactor evidence="1">
        <name>heme</name>
        <dbReference type="ChEBI" id="CHEBI:30413"/>
    </cofactor>
</comment>
<evidence type="ECO:0000256" key="6">
    <source>
        <dbReference type="ARBA" id="ARBA00023002"/>
    </source>
</evidence>
<evidence type="ECO:0000256" key="4">
    <source>
        <dbReference type="ARBA" id="ARBA00022617"/>
    </source>
</evidence>
<evidence type="ECO:0000256" key="1">
    <source>
        <dbReference type="ARBA" id="ARBA00001971"/>
    </source>
</evidence>
<dbReference type="GO" id="GO:0016020">
    <property type="term" value="C:membrane"/>
    <property type="evidence" value="ECO:0007669"/>
    <property type="project" value="UniProtKB-SubCell"/>
</dbReference>
<evidence type="ECO:0000256" key="5">
    <source>
        <dbReference type="ARBA" id="ARBA00022723"/>
    </source>
</evidence>
<dbReference type="AlphaFoldDB" id="A0AAD9Y8V1"/>
<organism evidence="10 11">
    <name type="scientific">Colletotrichum kahawae</name>
    <name type="common">Coffee berry disease fungus</name>
    <dbReference type="NCBI Taxonomy" id="34407"/>
    <lineage>
        <taxon>Eukaryota</taxon>
        <taxon>Fungi</taxon>
        <taxon>Dikarya</taxon>
        <taxon>Ascomycota</taxon>
        <taxon>Pezizomycotina</taxon>
        <taxon>Sordariomycetes</taxon>
        <taxon>Hypocreomycetidae</taxon>
        <taxon>Glomerellales</taxon>
        <taxon>Glomerellaceae</taxon>
        <taxon>Colletotrichum</taxon>
        <taxon>Colletotrichum gloeosporioides species complex</taxon>
    </lineage>
</organism>
<proteinExistence type="inferred from homology"/>
<protein>
    <submittedName>
        <fullName evidence="10">Cytochrome p450</fullName>
    </submittedName>
</protein>
<comment type="caution">
    <text evidence="10">The sequence shown here is derived from an EMBL/GenBank/DDBJ whole genome shotgun (WGS) entry which is preliminary data.</text>
</comment>
<keyword evidence="9" id="KW-0472">Membrane</keyword>
<evidence type="ECO:0000256" key="2">
    <source>
        <dbReference type="ARBA" id="ARBA00004167"/>
    </source>
</evidence>